<dbReference type="PANTHER" id="PTHR32305">
    <property type="match status" value="1"/>
</dbReference>
<dbReference type="InterPro" id="IPR045351">
    <property type="entry name" value="DUF6531"/>
</dbReference>
<feature type="domain" description="DUF6531" evidence="1">
    <location>
        <begin position="145"/>
        <end position="207"/>
    </location>
</feature>
<dbReference type="EMBL" id="LJRO01000048">
    <property type="protein sequence ID" value="KPZ06860.1"/>
    <property type="molecule type" value="Genomic_DNA"/>
</dbReference>
<gene>
    <name evidence="2" type="ORF">ALO43_03988</name>
</gene>
<organism evidence="2 3">
    <name type="scientific">Pseudomonas tremae</name>
    <dbReference type="NCBI Taxonomy" id="200454"/>
    <lineage>
        <taxon>Bacteria</taxon>
        <taxon>Pseudomonadati</taxon>
        <taxon>Pseudomonadota</taxon>
        <taxon>Gammaproteobacteria</taxon>
        <taxon>Pseudomonadales</taxon>
        <taxon>Pseudomonadaceae</taxon>
        <taxon>Pseudomonas</taxon>
    </lineage>
</organism>
<sequence length="503" mass="55658">MLIVRFFAGLVCFIFSLGAVSEEYSWSDSDAFHYSTTLAACRHIVEKRTTYEGSQYLLVPGSITATPIYYPVTYPSYRDATVGCRFSFRLVSEVNAGYDLVHTTENFSALRYGDGCAIGHTYDFISGECGQSKDKGKPQDLACVGNPISVVSGNKFQHEVDYRNGSLIFGRSYNSLDGLWRATFSDRLSFTDGGAKVSLVKSDGTTTFYEVKGDVIVQESSDLGLLKKEGGAWTYSSSSGRNMSFDSKGRLTQLSTPNRDIYNIIYGEDSVRVQGAGHELTLTLDLRGQPVRLLAGELEIKYEYNGDQLKARKVTSRGHTDVRQFLYEAENKKLLTGIIDERGVRFATWNYDDQGRAISSQHSGAAGLTQVTYNADGSSTVTNELGKTTLYRYQQIGGVKRVTSIDGEPSPGCQASNSSYTYNDRGLVLTKTDAIGLISTYAYNDRGLEISRTEASGTTLARTTTTEWDPDRFLPIRVIEPNRVTVYSYDTQGRELTRQSTSR</sequence>
<name>A0AA40P9T1_9PSED</name>
<dbReference type="Pfam" id="PF20148">
    <property type="entry name" value="DUF6531"/>
    <property type="match status" value="1"/>
</dbReference>
<dbReference type="Pfam" id="PF05593">
    <property type="entry name" value="RHS_repeat"/>
    <property type="match status" value="1"/>
</dbReference>
<dbReference type="PANTHER" id="PTHR32305:SF15">
    <property type="entry name" value="PROTEIN RHSA-RELATED"/>
    <property type="match status" value="1"/>
</dbReference>
<evidence type="ECO:0000313" key="3">
    <source>
        <dbReference type="Proteomes" id="UP000050523"/>
    </source>
</evidence>
<reference evidence="2 3" key="1">
    <citation type="submission" date="2015-09" db="EMBL/GenBank/DDBJ databases">
        <title>Genome announcement of multiple Pseudomonas syringae strains.</title>
        <authorList>
            <person name="Thakur S."/>
            <person name="Wang P.W."/>
            <person name="Gong Y."/>
            <person name="Weir B.S."/>
            <person name="Guttman D.S."/>
        </authorList>
    </citation>
    <scope>NUCLEOTIDE SEQUENCE [LARGE SCALE GENOMIC DNA]</scope>
    <source>
        <strain evidence="2 3">ICMP9151</strain>
    </source>
</reference>
<dbReference type="RefSeq" id="WP_122329459.1">
    <property type="nucleotide sequence ID" value="NZ_LJRO01000048.1"/>
</dbReference>
<dbReference type="AlphaFoldDB" id="A0AA40P9T1"/>
<evidence type="ECO:0000313" key="2">
    <source>
        <dbReference type="EMBL" id="KPZ06860.1"/>
    </source>
</evidence>
<dbReference type="InterPro" id="IPR050708">
    <property type="entry name" value="T6SS_VgrG/RHS"/>
</dbReference>
<dbReference type="InterPro" id="IPR031325">
    <property type="entry name" value="RHS_repeat"/>
</dbReference>
<dbReference type="Proteomes" id="UP000050523">
    <property type="component" value="Unassembled WGS sequence"/>
</dbReference>
<protein>
    <submittedName>
        <fullName evidence="2">YD repeat-containing protein</fullName>
    </submittedName>
</protein>
<proteinExistence type="predicted"/>
<accession>A0AA40P9T1</accession>
<evidence type="ECO:0000259" key="1">
    <source>
        <dbReference type="Pfam" id="PF20148"/>
    </source>
</evidence>
<dbReference type="Gene3D" id="2.180.10.10">
    <property type="entry name" value="RHS repeat-associated core"/>
    <property type="match status" value="1"/>
</dbReference>
<comment type="caution">
    <text evidence="2">The sequence shown here is derived from an EMBL/GenBank/DDBJ whole genome shotgun (WGS) entry which is preliminary data.</text>
</comment>